<dbReference type="InterPro" id="IPR027417">
    <property type="entry name" value="P-loop_NTPase"/>
</dbReference>
<evidence type="ECO:0000256" key="2">
    <source>
        <dbReference type="ARBA" id="ARBA00022840"/>
    </source>
</evidence>
<dbReference type="InterPro" id="IPR000792">
    <property type="entry name" value="Tscrpt_reg_LuxR_C"/>
</dbReference>
<proteinExistence type="predicted"/>
<dbReference type="InterPro" id="IPR011990">
    <property type="entry name" value="TPR-like_helical_dom_sf"/>
</dbReference>
<dbReference type="SMART" id="SM00421">
    <property type="entry name" value="HTH_LUXR"/>
    <property type="match status" value="1"/>
</dbReference>
<sequence>MDDQRVDTSDQLIGRDHERSLLTTFVTGALDEGGALLLLGDAGVGKSRLLRSCAELAAGRRARVLRASGVQYEANLGFSTLHQLLHPVLAWSDDLPKASSSALRSALGMSSDADAKTGPLAVYHAALALLERTARDAPLLLVVDDLQWVDASSAAALAFIARRLEGQRIALVGSLRLGDPSSFDGSDLEALRVLPLTPPDADELVRSRNPGLSAHARQRLVRLSAGYPLALVEWASDTHVVPLGSEDDQLPLPRRIEASFATRIAALSPTARTALLTLALDGRDGLRALAETGLTLDDLVPGEEAGAIVIDAKTGVVDFRHPLFRSALVDSASGVERRAIHKRIAERSPENTDRRVWHLASAATQPDESIARLLHDLTHRSFSRGDVHGAATAMMRAADLTPREEDRARRLAEAAFLRSEIAGEFRVVEELLADTPDGFGRGPGSLYAVIARAQVAVNGEGSYRAEITLIEDAVLAGTHGWRADDEELIAAFRTWLLLCSYAGDTELWESYFDALNRLTPEVPALLLTESLAVGDTVRRGGEAHAAIVAFSETPIADSDPALAMSMIFTSLYLDLIELWREPAWRLVRAGRAGGPPRPYARSLAHLAINDFLHGRWGEAQDLTDEGARVCEQEGFANGDWYFSYLQSLLAAGRGDTESARAHADAVDASCEPRHSWGAQRFGYQPRTLAAIADGEWETAYRMACRLSAPGEFPRFVAPAMWVAFDLVEAALHTGRVDEARRHADAMVDARLPRVSDRLALLTAGAVALTDDQPTWRDSFERALGMPDAHVWPFDVARIQLAYGERLRRAVDTNRAREVLHDSLDTFERLGAAPWVRRAATELRAAGDARFHATGAHREIPDLTAQELVIAEMAASGMTNKEIGSRLFLSPRTVSGHLYNAFPKLGITSRAGLRDALASRSE</sequence>
<evidence type="ECO:0000256" key="1">
    <source>
        <dbReference type="ARBA" id="ARBA00022741"/>
    </source>
</evidence>
<dbReference type="InterPro" id="IPR041664">
    <property type="entry name" value="AAA_16"/>
</dbReference>
<dbReference type="PANTHER" id="PTHR16305">
    <property type="entry name" value="TESTICULAR SOLUBLE ADENYLYL CYCLASE"/>
    <property type="match status" value="1"/>
</dbReference>
<dbReference type="EMBL" id="JANLCM010000001">
    <property type="protein sequence ID" value="MCS5717554.1"/>
    <property type="molecule type" value="Genomic_DNA"/>
</dbReference>
<dbReference type="PROSITE" id="PS50043">
    <property type="entry name" value="HTH_LUXR_2"/>
    <property type="match status" value="1"/>
</dbReference>
<comment type="caution">
    <text evidence="4">The sequence shown here is derived from an EMBL/GenBank/DDBJ whole genome shotgun (WGS) entry which is preliminary data.</text>
</comment>
<dbReference type="CDD" id="cd06170">
    <property type="entry name" value="LuxR_C_like"/>
    <property type="match status" value="1"/>
</dbReference>
<name>A0ABT2GMW0_9MICO</name>
<evidence type="ECO:0000313" key="4">
    <source>
        <dbReference type="EMBL" id="MCS5717554.1"/>
    </source>
</evidence>
<dbReference type="Gene3D" id="1.25.40.10">
    <property type="entry name" value="Tetratricopeptide repeat domain"/>
    <property type="match status" value="1"/>
</dbReference>
<reference evidence="4" key="1">
    <citation type="submission" date="2022-08" db="EMBL/GenBank/DDBJ databases">
        <authorList>
            <person name="Deng Y."/>
            <person name="Han X.-F."/>
            <person name="Zhang Y.-Q."/>
        </authorList>
    </citation>
    <scope>NUCLEOTIDE SEQUENCE</scope>
    <source>
        <strain evidence="4">CPCC 205763</strain>
    </source>
</reference>
<dbReference type="InterPro" id="IPR016032">
    <property type="entry name" value="Sig_transdc_resp-reg_C-effctor"/>
</dbReference>
<feature type="domain" description="HTH luxR-type" evidence="3">
    <location>
        <begin position="855"/>
        <end position="920"/>
    </location>
</feature>
<dbReference type="RefSeq" id="WP_259505920.1">
    <property type="nucleotide sequence ID" value="NZ_JANLCM010000001.1"/>
</dbReference>
<dbReference type="Pfam" id="PF13191">
    <property type="entry name" value="AAA_16"/>
    <property type="match status" value="1"/>
</dbReference>
<gene>
    <name evidence="4" type="ORF">N1027_05320</name>
</gene>
<keyword evidence="5" id="KW-1185">Reference proteome</keyword>
<dbReference type="PROSITE" id="PS00622">
    <property type="entry name" value="HTH_LUXR_1"/>
    <property type="match status" value="1"/>
</dbReference>
<dbReference type="Gene3D" id="1.10.10.10">
    <property type="entry name" value="Winged helix-like DNA-binding domain superfamily/Winged helix DNA-binding domain"/>
    <property type="match status" value="1"/>
</dbReference>
<evidence type="ECO:0000313" key="5">
    <source>
        <dbReference type="Proteomes" id="UP001165584"/>
    </source>
</evidence>
<keyword evidence="1" id="KW-0547">Nucleotide-binding</keyword>
<dbReference type="PRINTS" id="PR00038">
    <property type="entry name" value="HTHLUXR"/>
</dbReference>
<dbReference type="Gene3D" id="3.40.50.300">
    <property type="entry name" value="P-loop containing nucleotide triphosphate hydrolases"/>
    <property type="match status" value="1"/>
</dbReference>
<dbReference type="SUPFAM" id="SSF52540">
    <property type="entry name" value="P-loop containing nucleoside triphosphate hydrolases"/>
    <property type="match status" value="1"/>
</dbReference>
<dbReference type="InterPro" id="IPR036388">
    <property type="entry name" value="WH-like_DNA-bd_sf"/>
</dbReference>
<dbReference type="Proteomes" id="UP001165584">
    <property type="component" value="Unassembled WGS sequence"/>
</dbReference>
<dbReference type="SUPFAM" id="SSF46894">
    <property type="entry name" value="C-terminal effector domain of the bipartite response regulators"/>
    <property type="match status" value="1"/>
</dbReference>
<dbReference type="Pfam" id="PF00196">
    <property type="entry name" value="GerE"/>
    <property type="match status" value="1"/>
</dbReference>
<accession>A0ABT2GMW0</accession>
<evidence type="ECO:0000259" key="3">
    <source>
        <dbReference type="PROSITE" id="PS50043"/>
    </source>
</evidence>
<keyword evidence="2" id="KW-0067">ATP-binding</keyword>
<organism evidence="4 5">
    <name type="scientific">Herbiconiux aconitum</name>
    <dbReference type="NCBI Taxonomy" id="2970913"/>
    <lineage>
        <taxon>Bacteria</taxon>
        <taxon>Bacillati</taxon>
        <taxon>Actinomycetota</taxon>
        <taxon>Actinomycetes</taxon>
        <taxon>Micrococcales</taxon>
        <taxon>Microbacteriaceae</taxon>
        <taxon>Herbiconiux</taxon>
    </lineage>
</organism>
<dbReference type="PANTHER" id="PTHR16305:SF35">
    <property type="entry name" value="TRANSCRIPTIONAL ACTIVATOR DOMAIN"/>
    <property type="match status" value="1"/>
</dbReference>
<protein>
    <submittedName>
        <fullName evidence="4">AAA family ATPase</fullName>
    </submittedName>
</protein>